<keyword evidence="4 5" id="KW-0472">Membrane</keyword>
<dbReference type="Proteomes" id="UP000512286">
    <property type="component" value="Chromosome"/>
</dbReference>
<dbReference type="InterPro" id="IPR047817">
    <property type="entry name" value="ABC2_TM_bact-type"/>
</dbReference>
<keyword evidence="5" id="KW-0813">Transport</keyword>
<feature type="transmembrane region" description="Helical" evidence="5">
    <location>
        <begin position="21"/>
        <end position="43"/>
    </location>
</feature>
<evidence type="ECO:0000256" key="2">
    <source>
        <dbReference type="ARBA" id="ARBA00022692"/>
    </source>
</evidence>
<keyword evidence="3 5" id="KW-1133">Transmembrane helix</keyword>
<accession>A0A7D7A2B9</accession>
<dbReference type="AlphaFoldDB" id="A0A7D7A2B9"/>
<organism evidence="7 8">
    <name type="scientific">Clostridium intestinale</name>
    <dbReference type="NCBI Taxonomy" id="36845"/>
    <lineage>
        <taxon>Bacteria</taxon>
        <taxon>Bacillati</taxon>
        <taxon>Bacillota</taxon>
        <taxon>Clostridia</taxon>
        <taxon>Eubacteriales</taxon>
        <taxon>Clostridiaceae</taxon>
        <taxon>Clostridium</taxon>
    </lineage>
</organism>
<evidence type="ECO:0000313" key="8">
    <source>
        <dbReference type="Proteomes" id="UP000512286"/>
    </source>
</evidence>
<dbReference type="PROSITE" id="PS51012">
    <property type="entry name" value="ABC_TM2"/>
    <property type="match status" value="1"/>
</dbReference>
<dbReference type="InterPro" id="IPR000412">
    <property type="entry name" value="ABC_2_transport"/>
</dbReference>
<evidence type="ECO:0000256" key="3">
    <source>
        <dbReference type="ARBA" id="ARBA00022989"/>
    </source>
</evidence>
<evidence type="ECO:0000256" key="1">
    <source>
        <dbReference type="ARBA" id="ARBA00004141"/>
    </source>
</evidence>
<dbReference type="Pfam" id="PF01061">
    <property type="entry name" value="ABC2_membrane"/>
    <property type="match status" value="1"/>
</dbReference>
<dbReference type="PANTHER" id="PTHR43027:SF1">
    <property type="entry name" value="DOXORUBICIN RESISTANCE ABC TRANSPORTER PERMEASE PROTEIN DRRC-RELATED"/>
    <property type="match status" value="1"/>
</dbReference>
<keyword evidence="5" id="KW-1003">Cell membrane</keyword>
<feature type="transmembrane region" description="Helical" evidence="5">
    <location>
        <begin position="136"/>
        <end position="158"/>
    </location>
</feature>
<dbReference type="EMBL" id="CP059378">
    <property type="protein sequence ID" value="QLY78620.1"/>
    <property type="molecule type" value="Genomic_DNA"/>
</dbReference>
<feature type="transmembrane region" description="Helical" evidence="5">
    <location>
        <begin position="218"/>
        <end position="242"/>
    </location>
</feature>
<feature type="transmembrane region" description="Helical" evidence="5">
    <location>
        <begin position="55"/>
        <end position="76"/>
    </location>
</feature>
<dbReference type="GO" id="GO:0043190">
    <property type="term" value="C:ATP-binding cassette (ABC) transporter complex"/>
    <property type="evidence" value="ECO:0007669"/>
    <property type="project" value="InterPro"/>
</dbReference>
<dbReference type="KEGG" id="cint:HZF06_16220"/>
<evidence type="ECO:0000256" key="4">
    <source>
        <dbReference type="ARBA" id="ARBA00023136"/>
    </source>
</evidence>
<proteinExistence type="inferred from homology"/>
<dbReference type="InterPro" id="IPR052902">
    <property type="entry name" value="ABC-2_transporter"/>
</dbReference>
<comment type="subcellular location">
    <subcellularLocation>
        <location evidence="5">Cell membrane</location>
        <topology evidence="5">Multi-pass membrane protein</topology>
    </subcellularLocation>
    <subcellularLocation>
        <location evidence="1">Membrane</location>
        <topology evidence="1">Multi-pass membrane protein</topology>
    </subcellularLocation>
</comment>
<feature type="domain" description="ABC transmembrane type-2" evidence="6">
    <location>
        <begin position="20"/>
        <end position="245"/>
    </location>
</feature>
<dbReference type="GO" id="GO:0140359">
    <property type="term" value="F:ABC-type transporter activity"/>
    <property type="evidence" value="ECO:0007669"/>
    <property type="project" value="InterPro"/>
</dbReference>
<dbReference type="InterPro" id="IPR013525">
    <property type="entry name" value="ABC2_TM"/>
</dbReference>
<name>A0A7D7A2B9_9CLOT</name>
<dbReference type="PIRSF" id="PIRSF006648">
    <property type="entry name" value="DrrB"/>
    <property type="match status" value="1"/>
</dbReference>
<evidence type="ECO:0000256" key="5">
    <source>
        <dbReference type="RuleBase" id="RU361157"/>
    </source>
</evidence>
<sequence>MNGFKVLFSFGMKRRMKDSFIIGYSVIFPLFLIGVLGYIASGYFSGNGEINSFKYYTLVLIPLSILMGMITIAYVAKEENTFRVSYRFITAPLNVKEIVIAKLLTSTIAMSLWNIIVLTLCKFLFKINFNGRFIEIGLLLTAETFMTVSLGIFIGLCTKNFMIVKNLLNIPIMIFGILGGAFFPVGSLGKIFNVISYISPLTWINRGLISMIYDSNMFLYLGALIITIAIGGIFTVGSIRFFKKEAFL</sequence>
<feature type="transmembrane region" description="Helical" evidence="5">
    <location>
        <begin position="97"/>
        <end position="116"/>
    </location>
</feature>
<gene>
    <name evidence="7" type="ORF">HZF06_16220</name>
</gene>
<dbReference type="PANTHER" id="PTHR43027">
    <property type="entry name" value="DOXORUBICIN RESISTANCE ABC TRANSPORTER PERMEASE PROTEIN DRRC-RELATED"/>
    <property type="match status" value="1"/>
</dbReference>
<dbReference type="RefSeq" id="WP_181600952.1">
    <property type="nucleotide sequence ID" value="NZ_CP059378.1"/>
</dbReference>
<comment type="similarity">
    <text evidence="5">Belongs to the ABC-2 integral membrane protein family.</text>
</comment>
<protein>
    <recommendedName>
        <fullName evidence="5">Transport permease protein</fullName>
    </recommendedName>
</protein>
<evidence type="ECO:0000313" key="7">
    <source>
        <dbReference type="EMBL" id="QLY78620.1"/>
    </source>
</evidence>
<feature type="transmembrane region" description="Helical" evidence="5">
    <location>
        <begin position="170"/>
        <end position="198"/>
    </location>
</feature>
<reference evidence="7 8" key="1">
    <citation type="submission" date="2020-07" db="EMBL/GenBank/DDBJ databases">
        <title>Electron transfer.</title>
        <authorList>
            <person name="Huang L."/>
            <person name="Liu X."/>
            <person name="Zhou S."/>
        </authorList>
    </citation>
    <scope>NUCLEOTIDE SEQUENCE [LARGE SCALE GENOMIC DNA]</scope>
    <source>
        <strain evidence="7 8">Lx1</strain>
    </source>
</reference>
<evidence type="ECO:0000259" key="6">
    <source>
        <dbReference type="PROSITE" id="PS51012"/>
    </source>
</evidence>
<keyword evidence="2 5" id="KW-0812">Transmembrane</keyword>